<gene>
    <name evidence="2" type="ORF">FNV43_RR04039</name>
</gene>
<accession>A0A8K0HL28</accession>
<dbReference type="AlphaFoldDB" id="A0A8K0HL28"/>
<feature type="compositionally biased region" description="Basic residues" evidence="1">
    <location>
        <begin position="1"/>
        <end position="11"/>
    </location>
</feature>
<dbReference type="PANTHER" id="PTHR36385">
    <property type="entry name" value="OS07G0562900 PROTEIN"/>
    <property type="match status" value="1"/>
</dbReference>
<proteinExistence type="predicted"/>
<dbReference type="PANTHER" id="PTHR36385:SF1">
    <property type="entry name" value="OS07G0562900 PROTEIN"/>
    <property type="match status" value="1"/>
</dbReference>
<feature type="compositionally biased region" description="Basic and acidic residues" evidence="1">
    <location>
        <begin position="76"/>
        <end position="88"/>
    </location>
</feature>
<reference evidence="2" key="1">
    <citation type="submission" date="2020-03" db="EMBL/GenBank/DDBJ databases">
        <title>A high-quality chromosome-level genome assembly of a woody plant with both climbing and erect habits, Rhamnella rubrinervis.</title>
        <authorList>
            <person name="Lu Z."/>
            <person name="Yang Y."/>
            <person name="Zhu X."/>
            <person name="Sun Y."/>
        </authorList>
    </citation>
    <scope>NUCLEOTIDE SEQUENCE</scope>
    <source>
        <strain evidence="2">BYM</strain>
        <tissue evidence="2">Leaf</tissue>
    </source>
</reference>
<dbReference type="OrthoDB" id="1930685at2759"/>
<feature type="compositionally biased region" description="Basic residues" evidence="1">
    <location>
        <begin position="48"/>
        <end position="67"/>
    </location>
</feature>
<evidence type="ECO:0000313" key="3">
    <source>
        <dbReference type="Proteomes" id="UP000796880"/>
    </source>
</evidence>
<feature type="compositionally biased region" description="Polar residues" evidence="1">
    <location>
        <begin position="89"/>
        <end position="99"/>
    </location>
</feature>
<dbReference type="EMBL" id="VOIH02000002">
    <property type="protein sequence ID" value="KAF3453599.1"/>
    <property type="molecule type" value="Genomic_DNA"/>
</dbReference>
<sequence length="99" mass="10766">MAKCKNKKKRNGVAAMDMTEGPASDLPQAMDTSESGAHNHAAGAPAIKVKKGRPMKRTKNVRKKKSIAKAISSNEKTAEKVSKIESKQLRTQSAKLLYE</sequence>
<keyword evidence="3" id="KW-1185">Reference proteome</keyword>
<evidence type="ECO:0000313" key="2">
    <source>
        <dbReference type="EMBL" id="KAF3453599.1"/>
    </source>
</evidence>
<comment type="caution">
    <text evidence="2">The sequence shown here is derived from an EMBL/GenBank/DDBJ whole genome shotgun (WGS) entry which is preliminary data.</text>
</comment>
<name>A0A8K0HL28_9ROSA</name>
<organism evidence="2 3">
    <name type="scientific">Rhamnella rubrinervis</name>
    <dbReference type="NCBI Taxonomy" id="2594499"/>
    <lineage>
        <taxon>Eukaryota</taxon>
        <taxon>Viridiplantae</taxon>
        <taxon>Streptophyta</taxon>
        <taxon>Embryophyta</taxon>
        <taxon>Tracheophyta</taxon>
        <taxon>Spermatophyta</taxon>
        <taxon>Magnoliopsida</taxon>
        <taxon>eudicotyledons</taxon>
        <taxon>Gunneridae</taxon>
        <taxon>Pentapetalae</taxon>
        <taxon>rosids</taxon>
        <taxon>fabids</taxon>
        <taxon>Rosales</taxon>
        <taxon>Rhamnaceae</taxon>
        <taxon>rhamnoid group</taxon>
        <taxon>Rhamneae</taxon>
        <taxon>Rhamnella</taxon>
    </lineage>
</organism>
<dbReference type="Proteomes" id="UP000796880">
    <property type="component" value="Unassembled WGS sequence"/>
</dbReference>
<evidence type="ECO:0000256" key="1">
    <source>
        <dbReference type="SAM" id="MobiDB-lite"/>
    </source>
</evidence>
<feature type="region of interest" description="Disordered" evidence="1">
    <location>
        <begin position="1"/>
        <end position="99"/>
    </location>
</feature>
<protein>
    <submittedName>
        <fullName evidence="2">Uncharacterized protein</fullName>
    </submittedName>
</protein>